<gene>
    <name evidence="6" type="ORF">NTJ_06857</name>
</gene>
<dbReference type="InterPro" id="IPR001584">
    <property type="entry name" value="Integrase_cat-core"/>
</dbReference>
<feature type="compositionally biased region" description="Polar residues" evidence="4">
    <location>
        <begin position="245"/>
        <end position="256"/>
    </location>
</feature>
<dbReference type="SUPFAM" id="SSF53098">
    <property type="entry name" value="Ribonuclease H-like"/>
    <property type="match status" value="1"/>
</dbReference>
<feature type="region of interest" description="Disordered" evidence="4">
    <location>
        <begin position="46"/>
        <end position="73"/>
    </location>
</feature>
<dbReference type="InterPro" id="IPR036397">
    <property type="entry name" value="RNaseH_sf"/>
</dbReference>
<organism evidence="6 7">
    <name type="scientific">Nesidiocoris tenuis</name>
    <dbReference type="NCBI Taxonomy" id="355587"/>
    <lineage>
        <taxon>Eukaryota</taxon>
        <taxon>Metazoa</taxon>
        <taxon>Ecdysozoa</taxon>
        <taxon>Arthropoda</taxon>
        <taxon>Hexapoda</taxon>
        <taxon>Insecta</taxon>
        <taxon>Pterygota</taxon>
        <taxon>Neoptera</taxon>
        <taxon>Paraneoptera</taxon>
        <taxon>Hemiptera</taxon>
        <taxon>Heteroptera</taxon>
        <taxon>Panheteroptera</taxon>
        <taxon>Cimicomorpha</taxon>
        <taxon>Miridae</taxon>
        <taxon>Dicyphina</taxon>
        <taxon>Nesidiocoris</taxon>
    </lineage>
</organism>
<evidence type="ECO:0000256" key="1">
    <source>
        <dbReference type="ARBA" id="ARBA00022670"/>
    </source>
</evidence>
<protein>
    <submittedName>
        <fullName evidence="6">Hydra magnipapillata</fullName>
    </submittedName>
</protein>
<name>A0ABN7APA1_9HEMI</name>
<accession>A0ABN7APA1</accession>
<dbReference type="InterPro" id="IPR025724">
    <property type="entry name" value="GAG-pre-integrase_dom"/>
</dbReference>
<dbReference type="InterPro" id="IPR039537">
    <property type="entry name" value="Retrotran_Ty1/copia-like"/>
</dbReference>
<dbReference type="Pfam" id="PF13976">
    <property type="entry name" value="gag_pre-integrs"/>
    <property type="match status" value="1"/>
</dbReference>
<keyword evidence="2" id="KW-0479">Metal-binding</keyword>
<feature type="compositionally biased region" description="Polar residues" evidence="4">
    <location>
        <begin position="46"/>
        <end position="62"/>
    </location>
</feature>
<proteinExistence type="predicted"/>
<evidence type="ECO:0000313" key="6">
    <source>
        <dbReference type="EMBL" id="BES94048.1"/>
    </source>
</evidence>
<dbReference type="Proteomes" id="UP001307889">
    <property type="component" value="Chromosome 5"/>
</dbReference>
<evidence type="ECO:0000256" key="3">
    <source>
        <dbReference type="ARBA" id="ARBA00022801"/>
    </source>
</evidence>
<reference evidence="6 7" key="1">
    <citation type="submission" date="2023-09" db="EMBL/GenBank/DDBJ databases">
        <title>Nesidiocoris tenuis whole genome shotgun sequence.</title>
        <authorList>
            <person name="Shibata T."/>
            <person name="Shimoda M."/>
            <person name="Kobayashi T."/>
            <person name="Uehara T."/>
        </authorList>
    </citation>
    <scope>NUCLEOTIDE SEQUENCE [LARGE SCALE GENOMIC DNA]</scope>
    <source>
        <strain evidence="6 7">Japan</strain>
    </source>
</reference>
<dbReference type="Pfam" id="PF25597">
    <property type="entry name" value="SH3_retrovirus"/>
    <property type="match status" value="1"/>
</dbReference>
<dbReference type="Pfam" id="PF00665">
    <property type="entry name" value="rve"/>
    <property type="match status" value="1"/>
</dbReference>
<dbReference type="PROSITE" id="PS50994">
    <property type="entry name" value="INTEGRASE"/>
    <property type="match status" value="1"/>
</dbReference>
<dbReference type="EMBL" id="AP028913">
    <property type="protein sequence ID" value="BES94048.1"/>
    <property type="molecule type" value="Genomic_DNA"/>
</dbReference>
<dbReference type="Gene3D" id="3.30.420.10">
    <property type="entry name" value="Ribonuclease H-like superfamily/Ribonuclease H"/>
    <property type="match status" value="1"/>
</dbReference>
<evidence type="ECO:0000256" key="2">
    <source>
        <dbReference type="ARBA" id="ARBA00022723"/>
    </source>
</evidence>
<dbReference type="Pfam" id="PF07727">
    <property type="entry name" value="RVT_2"/>
    <property type="match status" value="1"/>
</dbReference>
<dbReference type="PANTHER" id="PTHR42648">
    <property type="entry name" value="TRANSPOSASE, PUTATIVE-RELATED"/>
    <property type="match status" value="1"/>
</dbReference>
<feature type="domain" description="Integrase catalytic" evidence="5">
    <location>
        <begin position="475"/>
        <end position="651"/>
    </location>
</feature>
<dbReference type="InterPro" id="IPR013103">
    <property type="entry name" value="RVT_2"/>
</dbReference>
<sequence>MADSTGNFSLSSVEKLRGRENYVTWKFQITNLLKYEGLWQLVKSETSGNASGQSPGSGSNQAPAAELQSDLSARRDEKALSRINLTLDKSVFPYVMQATSAREAWKALAAAFEDDGLSRWVSLLRRLCCMKLERFQSVEAYINEAKFVSEQLSAINQPIPDKLLAGMILQGLTPDYDPMIMALTSSGKEITSDYIRTLLLQDGTKWSRKSRNETALVTGNRKNWQKKSKFVPTCYVCDQKGHYSNSQDCPAKQNVSHSRREQPFRPQNPRKGRNGALVAALSARLSTDDWVVDSGCSQHMSGRRDWFKTFNSSQAGLEITLGNNHKLVSEGCGDVEVTFQSGIRKIISNVLYVPHLRTNLLSVDVLISKDYSVTFDVDGCKIYEIESVSVKAAPMLSAPRGDGVFKLKTTSFVANSAEIQRKSPNATEMVWHQRLAHLNHFSMKLLRDGLATGIFYTPEKNLKLCEPCIRAKHSRNPFPKEKTKLAEKKLALVHTDLCGPFQVESWSGARYMLTFLDDHTRKLWVYFLNSKDETAASLMEFVKMAETQSGHKVKTIRSDNGSEFVNRTLQKFFKEKGIIHQRTCVESPQSNGVAERYMRSIVEKCRSMLIASKSSKRMWAEAANVAAYIINRCPTKKLAGSTPEERWTGKKVDLRHLRVFGCKAYVHVLSSNRKKLDDKSKAYTFVGYSETTKAYRLLDENQSLKISRDVIFIEDEFPGDNTQVEPQRSTHTWIQLLDDEFETLEQSASPKPPASPSSRDVLPEGEPRSDDDVQPEMPSSDDEDFADTMPLNVSYDSAKRKLMLDDREDDGDGLADEVLSQASSTDSRYPNRNRNKPQHLSDYVIDLNFATCTSGITVDQALNSADSARWREAMQKELNSLRENKTWILVDRPINRNVIKCKWVLKVKNENSREKYKARLVAKGCSQKFGVDYDKTFSPVVRFSSVRTLLAIAAVADLNCDAYDVECAFLSSDLSEEIYMEQPPSLDIPKRDRNKVCLLKKSIYGLKQSSRTGKQQNYRNCLCPYR</sequence>
<keyword evidence="1" id="KW-0645">Protease</keyword>
<feature type="region of interest" description="Disordered" evidence="4">
    <location>
        <begin position="744"/>
        <end position="790"/>
    </location>
</feature>
<evidence type="ECO:0000256" key="4">
    <source>
        <dbReference type="SAM" id="MobiDB-lite"/>
    </source>
</evidence>
<dbReference type="InterPro" id="IPR057670">
    <property type="entry name" value="SH3_retrovirus"/>
</dbReference>
<feature type="compositionally biased region" description="Basic and acidic residues" evidence="4">
    <location>
        <begin position="761"/>
        <end position="771"/>
    </location>
</feature>
<feature type="region of interest" description="Disordered" evidence="4">
    <location>
        <begin position="245"/>
        <end position="273"/>
    </location>
</feature>
<dbReference type="InterPro" id="IPR012337">
    <property type="entry name" value="RNaseH-like_sf"/>
</dbReference>
<dbReference type="Pfam" id="PF22936">
    <property type="entry name" value="Pol_BBD"/>
    <property type="match status" value="1"/>
</dbReference>
<keyword evidence="7" id="KW-1185">Reference proteome</keyword>
<evidence type="ECO:0000313" key="7">
    <source>
        <dbReference type="Proteomes" id="UP001307889"/>
    </source>
</evidence>
<keyword evidence="3" id="KW-0378">Hydrolase</keyword>
<dbReference type="InterPro" id="IPR054722">
    <property type="entry name" value="PolX-like_BBD"/>
</dbReference>
<evidence type="ECO:0000259" key="5">
    <source>
        <dbReference type="PROSITE" id="PS50994"/>
    </source>
</evidence>
<dbReference type="Pfam" id="PF14223">
    <property type="entry name" value="Retrotran_gag_2"/>
    <property type="match status" value="1"/>
</dbReference>
<dbReference type="PANTHER" id="PTHR42648:SF24">
    <property type="entry name" value="INTEGRASE CATALYTIC DOMAIN-CONTAINING PROTEIN"/>
    <property type="match status" value="1"/>
</dbReference>